<reference evidence="3" key="2">
    <citation type="journal article" date="2021" name="Microbiome">
        <title>Successional dynamics and alternative stable states in a saline activated sludge microbial community over 9 years.</title>
        <authorList>
            <person name="Wang Y."/>
            <person name="Ye J."/>
            <person name="Ju F."/>
            <person name="Liu L."/>
            <person name="Boyd J.A."/>
            <person name="Deng Y."/>
            <person name="Parks D.H."/>
            <person name="Jiang X."/>
            <person name="Yin X."/>
            <person name="Woodcroft B.J."/>
            <person name="Tyson G.W."/>
            <person name="Hugenholtz P."/>
            <person name="Polz M.F."/>
            <person name="Zhang T."/>
        </authorList>
    </citation>
    <scope>NUCLEOTIDE SEQUENCE</scope>
    <source>
        <strain evidence="3">HKST-UBA02</strain>
    </source>
</reference>
<keyword evidence="1" id="KW-0472">Membrane</keyword>
<dbReference type="SUPFAM" id="SSF103481">
    <property type="entry name" value="Multidrug resistance efflux transporter EmrE"/>
    <property type="match status" value="1"/>
</dbReference>
<feature type="transmembrane region" description="Helical" evidence="1">
    <location>
        <begin position="242"/>
        <end position="260"/>
    </location>
</feature>
<feature type="transmembrane region" description="Helical" evidence="1">
    <location>
        <begin position="95"/>
        <end position="116"/>
    </location>
</feature>
<gene>
    <name evidence="3" type="ORF">KC573_00940</name>
</gene>
<protein>
    <submittedName>
        <fullName evidence="3">EamA family transporter</fullName>
    </submittedName>
</protein>
<dbReference type="GO" id="GO:0016020">
    <property type="term" value="C:membrane"/>
    <property type="evidence" value="ECO:0007669"/>
    <property type="project" value="InterPro"/>
</dbReference>
<dbReference type="AlphaFoldDB" id="A0A955LVP8"/>
<accession>A0A955LVP8</accession>
<dbReference type="Pfam" id="PF00892">
    <property type="entry name" value="EamA"/>
    <property type="match status" value="1"/>
</dbReference>
<comment type="caution">
    <text evidence="3">The sequence shown here is derived from an EMBL/GenBank/DDBJ whole genome shotgun (WGS) entry which is preliminary data.</text>
</comment>
<name>A0A955LVP8_UNCKA</name>
<feature type="transmembrane region" description="Helical" evidence="1">
    <location>
        <begin position="216"/>
        <end position="236"/>
    </location>
</feature>
<dbReference type="InterPro" id="IPR000620">
    <property type="entry name" value="EamA_dom"/>
</dbReference>
<evidence type="ECO:0000313" key="4">
    <source>
        <dbReference type="Proteomes" id="UP000699691"/>
    </source>
</evidence>
<feature type="transmembrane region" description="Helical" evidence="1">
    <location>
        <begin position="178"/>
        <end position="195"/>
    </location>
</feature>
<feature type="domain" description="EamA" evidence="2">
    <location>
        <begin position="4"/>
        <end position="138"/>
    </location>
</feature>
<dbReference type="Gene3D" id="1.10.3730.20">
    <property type="match status" value="1"/>
</dbReference>
<keyword evidence="1" id="KW-0812">Transmembrane</keyword>
<evidence type="ECO:0000313" key="3">
    <source>
        <dbReference type="EMBL" id="MCA9397368.1"/>
    </source>
</evidence>
<dbReference type="EMBL" id="JAGQKY010000024">
    <property type="protein sequence ID" value="MCA9397368.1"/>
    <property type="molecule type" value="Genomic_DNA"/>
</dbReference>
<proteinExistence type="predicted"/>
<organism evidence="3 4">
    <name type="scientific">candidate division WWE3 bacterium</name>
    <dbReference type="NCBI Taxonomy" id="2053526"/>
    <lineage>
        <taxon>Bacteria</taxon>
        <taxon>Katanobacteria</taxon>
    </lineage>
</organism>
<reference evidence="3" key="1">
    <citation type="submission" date="2020-04" db="EMBL/GenBank/DDBJ databases">
        <authorList>
            <person name="Zhang T."/>
        </authorList>
    </citation>
    <scope>NUCLEOTIDE SEQUENCE</scope>
    <source>
        <strain evidence="3">HKST-UBA02</strain>
    </source>
</reference>
<feature type="transmembrane region" description="Helical" evidence="1">
    <location>
        <begin position="39"/>
        <end position="57"/>
    </location>
</feature>
<feature type="transmembrane region" description="Helical" evidence="1">
    <location>
        <begin position="267"/>
        <end position="286"/>
    </location>
</feature>
<evidence type="ECO:0000256" key="1">
    <source>
        <dbReference type="SAM" id="Phobius"/>
    </source>
</evidence>
<keyword evidence="1" id="KW-1133">Transmembrane helix</keyword>
<feature type="transmembrane region" description="Helical" evidence="1">
    <location>
        <begin position="69"/>
        <end position="89"/>
    </location>
</feature>
<dbReference type="InterPro" id="IPR037185">
    <property type="entry name" value="EmrE-like"/>
</dbReference>
<feature type="transmembrane region" description="Helical" evidence="1">
    <location>
        <begin position="123"/>
        <end position="141"/>
    </location>
</feature>
<dbReference type="Proteomes" id="UP000699691">
    <property type="component" value="Unassembled WGS sequence"/>
</dbReference>
<evidence type="ECO:0000259" key="2">
    <source>
        <dbReference type="Pfam" id="PF00892"/>
    </source>
</evidence>
<sequence>MPLWFSFALLSFTFLAASELIQKHVMSDASDVSAETNNFIVWSIQGSLALVYLLIFIPTFELFLTPSLLLQLALLGSIYFFAGTLYYTSFKHGSASISIVVASISIVVTTVLGILLFSESSSLVKFFGIALIIGAIAALRTKGSTISSKQLTPALLGGALYGVAYTLDKYFSIQLNPHMYQIFFAWSVALASLTYRGKKIYSERNKLHKKIVTSMLVAGFLFFCFNKLTFMAYALQGEVGKIDAINNASIFLVLLVEIIIFKETDNILKKLLTATIAFIGVVLLGLY</sequence>